<evidence type="ECO:0000256" key="1">
    <source>
        <dbReference type="ARBA" id="ARBA00018672"/>
    </source>
</evidence>
<dbReference type="SMART" id="SM00448">
    <property type="entry name" value="REC"/>
    <property type="match status" value="1"/>
</dbReference>
<organism evidence="6 7">
    <name type="scientific">Roseburia faecis</name>
    <dbReference type="NCBI Taxonomy" id="301302"/>
    <lineage>
        <taxon>Bacteria</taxon>
        <taxon>Bacillati</taxon>
        <taxon>Bacillota</taxon>
        <taxon>Clostridia</taxon>
        <taxon>Lachnospirales</taxon>
        <taxon>Lachnospiraceae</taxon>
        <taxon>Roseburia</taxon>
    </lineage>
</organism>
<comment type="function">
    <text evidence="2">May play the central regulatory role in sporulation. It may be an element of the effector pathway responsible for the activation of sporulation genes in response to nutritional stress. Spo0A may act in concert with spo0H (a sigma factor) to control the expression of some genes that are critical to the sporulation process.</text>
</comment>
<name>A0A0M6WL56_9FIRM</name>
<dbReference type="SUPFAM" id="SSF52172">
    <property type="entry name" value="CheY-like"/>
    <property type="match status" value="1"/>
</dbReference>
<dbReference type="STRING" id="301302.ERS852420_01945"/>
<dbReference type="RefSeq" id="WP_055067563.1">
    <property type="nucleotide sequence ID" value="NZ_CP173697.1"/>
</dbReference>
<dbReference type="Gene3D" id="2.40.50.1020">
    <property type="entry name" value="LytTr DNA-binding domain"/>
    <property type="match status" value="1"/>
</dbReference>
<evidence type="ECO:0000256" key="2">
    <source>
        <dbReference type="ARBA" id="ARBA00024867"/>
    </source>
</evidence>
<evidence type="ECO:0000259" key="5">
    <source>
        <dbReference type="PROSITE" id="PS50930"/>
    </source>
</evidence>
<accession>A0A0M6WL56</accession>
<feature type="domain" description="Response regulatory" evidence="4">
    <location>
        <begin position="4"/>
        <end position="123"/>
    </location>
</feature>
<dbReference type="PANTHER" id="PTHR37299">
    <property type="entry name" value="TRANSCRIPTIONAL REGULATOR-RELATED"/>
    <property type="match status" value="1"/>
</dbReference>
<dbReference type="Pfam" id="PF04397">
    <property type="entry name" value="LytTR"/>
    <property type="match status" value="1"/>
</dbReference>
<dbReference type="InterPro" id="IPR007492">
    <property type="entry name" value="LytTR_DNA-bd_dom"/>
</dbReference>
<dbReference type="PROSITE" id="PS50930">
    <property type="entry name" value="HTH_LYTTR"/>
    <property type="match status" value="1"/>
</dbReference>
<reference evidence="7" key="1">
    <citation type="submission" date="2015-05" db="EMBL/GenBank/DDBJ databases">
        <authorList>
            <consortium name="Pathogen Informatics"/>
        </authorList>
    </citation>
    <scope>NUCLEOTIDE SEQUENCE [LARGE SCALE GENOMIC DNA]</scope>
    <source>
        <strain evidence="7">M72</strain>
    </source>
</reference>
<dbReference type="SMART" id="SM00850">
    <property type="entry name" value="LytTR"/>
    <property type="match status" value="1"/>
</dbReference>
<dbReference type="AlphaFoldDB" id="A0A0M6WL56"/>
<dbReference type="Proteomes" id="UP000049979">
    <property type="component" value="Unassembled WGS sequence"/>
</dbReference>
<feature type="modified residue" description="4-aspartylphosphate" evidence="3">
    <location>
        <position position="59"/>
    </location>
</feature>
<protein>
    <recommendedName>
        <fullName evidence="1">Stage 0 sporulation protein A homolog</fullName>
    </recommendedName>
</protein>
<dbReference type="Gene3D" id="3.40.50.2300">
    <property type="match status" value="1"/>
</dbReference>
<dbReference type="GO" id="GO:0003677">
    <property type="term" value="F:DNA binding"/>
    <property type="evidence" value="ECO:0007669"/>
    <property type="project" value="InterPro"/>
</dbReference>
<dbReference type="PROSITE" id="PS50110">
    <property type="entry name" value="RESPONSE_REGULATORY"/>
    <property type="match status" value="1"/>
</dbReference>
<proteinExistence type="predicted"/>
<dbReference type="EMBL" id="CVRR01000013">
    <property type="protein sequence ID" value="CRL36613.1"/>
    <property type="molecule type" value="Genomic_DNA"/>
</dbReference>
<dbReference type="GO" id="GO:0000156">
    <property type="term" value="F:phosphorelay response regulator activity"/>
    <property type="evidence" value="ECO:0007669"/>
    <property type="project" value="InterPro"/>
</dbReference>
<dbReference type="OrthoDB" id="3190595at2"/>
<sequence length="233" mass="27346">MNLKIAVLEDKENDYRILESALKIWSEGSGNRIELFWYQTGNEMLKSFEQDGFDILFSDIELEENEIGLTFCGRLRELGYSGEIIFLTAFREYVFRGYDVRALHYLLKPITQETLSGCMDKYLTIHAGDFYYFHKENDIVKIRYYDMILIRKEKHDAVIQMKNMAYAERVSLGEMEKRLPPQFVRCHKSYIINIMYVDSIVGSLIYMADGTQIVAGRKYLADVRKELLAFAQK</sequence>
<keyword evidence="3" id="KW-0597">Phosphoprotein</keyword>
<dbReference type="InterPro" id="IPR011006">
    <property type="entry name" value="CheY-like_superfamily"/>
</dbReference>
<dbReference type="Pfam" id="PF00072">
    <property type="entry name" value="Response_reg"/>
    <property type="match status" value="1"/>
</dbReference>
<evidence type="ECO:0000313" key="7">
    <source>
        <dbReference type="Proteomes" id="UP000049979"/>
    </source>
</evidence>
<dbReference type="InterPro" id="IPR046947">
    <property type="entry name" value="LytR-like"/>
</dbReference>
<dbReference type="PANTHER" id="PTHR37299:SF1">
    <property type="entry name" value="STAGE 0 SPORULATION PROTEIN A HOMOLOG"/>
    <property type="match status" value="1"/>
</dbReference>
<gene>
    <name evidence="6" type="ORF">M72_26691</name>
</gene>
<evidence type="ECO:0000259" key="4">
    <source>
        <dbReference type="PROSITE" id="PS50110"/>
    </source>
</evidence>
<evidence type="ECO:0000313" key="6">
    <source>
        <dbReference type="EMBL" id="CRL36613.1"/>
    </source>
</evidence>
<feature type="domain" description="HTH LytTR-type" evidence="5">
    <location>
        <begin position="171"/>
        <end position="229"/>
    </location>
</feature>
<keyword evidence="7" id="KW-1185">Reference proteome</keyword>
<evidence type="ECO:0000256" key="3">
    <source>
        <dbReference type="PROSITE-ProRule" id="PRU00169"/>
    </source>
</evidence>
<dbReference type="InterPro" id="IPR001789">
    <property type="entry name" value="Sig_transdc_resp-reg_receiver"/>
</dbReference>